<protein>
    <recommendedName>
        <fullName evidence="4">Glycoside hydrolase family 42 N-terminal domain-containing protein</fullName>
    </recommendedName>
</protein>
<dbReference type="AlphaFoldDB" id="A0A538TSM3"/>
<dbReference type="Proteomes" id="UP000316609">
    <property type="component" value="Unassembled WGS sequence"/>
</dbReference>
<comment type="caution">
    <text evidence="2">The sequence shown here is derived from an EMBL/GenBank/DDBJ whole genome shotgun (WGS) entry which is preliminary data.</text>
</comment>
<accession>A0A538TSM3</accession>
<sequence length="378" mass="43068">MHTRGPRRGAFGPRRANLLVLVVLLLCGAALPACAGPKKLIEMGWDEPDPAFMRAHIAEMEASPFDGCVYHLLYARPDSTTGNFTWEAWGRRAFTEEELRPGLEDLRATRFRRFRHNFLRFNGTPADLDWFDDYGAVLANARLAASIAQRGGSAGILFDPEPYKGNLFDYEKLRDASTRSWDEYAAQVRRRGREVMEAFQEGYPDLTVFLLFGYSTPWSQSESGKQPLAKGPYGLLAPFLDGMVEATRGKTRLVDGYELSYGVRDTARFTTAYHLMKRDVLPIVADSSRYAAVFSFGFAIWMDHDWRKNGWDPIHTERNYYSPSTFEALTRKALETADEYVWIYSETPRWWSDKGPHQLPPSYRRALSSAKAAAARRK</sequence>
<gene>
    <name evidence="2" type="ORF">E6K78_06080</name>
</gene>
<dbReference type="EMBL" id="VBOY01000054">
    <property type="protein sequence ID" value="TMQ66585.1"/>
    <property type="molecule type" value="Genomic_DNA"/>
</dbReference>
<evidence type="ECO:0000256" key="1">
    <source>
        <dbReference type="SAM" id="SignalP"/>
    </source>
</evidence>
<keyword evidence="1" id="KW-0732">Signal</keyword>
<evidence type="ECO:0000313" key="2">
    <source>
        <dbReference type="EMBL" id="TMQ66585.1"/>
    </source>
</evidence>
<reference evidence="2 3" key="1">
    <citation type="journal article" date="2019" name="Nat. Microbiol.">
        <title>Mediterranean grassland soil C-N compound turnover is dependent on rainfall and depth, and is mediated by genomically divergent microorganisms.</title>
        <authorList>
            <person name="Diamond S."/>
            <person name="Andeer P.F."/>
            <person name="Li Z."/>
            <person name="Crits-Christoph A."/>
            <person name="Burstein D."/>
            <person name="Anantharaman K."/>
            <person name="Lane K.R."/>
            <person name="Thomas B.C."/>
            <person name="Pan C."/>
            <person name="Northen T.R."/>
            <person name="Banfield J.F."/>
        </authorList>
    </citation>
    <scope>NUCLEOTIDE SEQUENCE [LARGE SCALE GENOMIC DNA]</scope>
    <source>
        <strain evidence="2">WS_8</strain>
    </source>
</reference>
<feature type="chain" id="PRO_5021907311" description="Glycoside hydrolase family 42 N-terminal domain-containing protein" evidence="1">
    <location>
        <begin position="36"/>
        <end position="378"/>
    </location>
</feature>
<evidence type="ECO:0000313" key="3">
    <source>
        <dbReference type="Proteomes" id="UP000316609"/>
    </source>
</evidence>
<organism evidence="2 3">
    <name type="scientific">Eiseniibacteriota bacterium</name>
    <dbReference type="NCBI Taxonomy" id="2212470"/>
    <lineage>
        <taxon>Bacteria</taxon>
        <taxon>Candidatus Eiseniibacteriota</taxon>
    </lineage>
</organism>
<evidence type="ECO:0008006" key="4">
    <source>
        <dbReference type="Google" id="ProtNLM"/>
    </source>
</evidence>
<name>A0A538TSM3_UNCEI</name>
<proteinExistence type="predicted"/>
<feature type="signal peptide" evidence="1">
    <location>
        <begin position="1"/>
        <end position="35"/>
    </location>
</feature>